<organism evidence="2 3">
    <name type="scientific">Methylobacterium aquaticum</name>
    <dbReference type="NCBI Taxonomy" id="270351"/>
    <lineage>
        <taxon>Bacteria</taxon>
        <taxon>Pseudomonadati</taxon>
        <taxon>Pseudomonadota</taxon>
        <taxon>Alphaproteobacteria</taxon>
        <taxon>Hyphomicrobiales</taxon>
        <taxon>Methylobacteriaceae</taxon>
        <taxon>Methylobacterium</taxon>
    </lineage>
</organism>
<name>A0A0C6FDB0_9HYPH</name>
<feature type="region of interest" description="Disordered" evidence="1">
    <location>
        <begin position="1"/>
        <end position="121"/>
    </location>
</feature>
<dbReference type="Proteomes" id="UP000061432">
    <property type="component" value="Chromosome"/>
</dbReference>
<evidence type="ECO:0008006" key="4">
    <source>
        <dbReference type="Google" id="ProtNLM"/>
    </source>
</evidence>
<gene>
    <name evidence="2" type="ORF">Maq22A_c07290</name>
</gene>
<protein>
    <recommendedName>
        <fullName evidence="4">Plasmid stabilization protein</fullName>
    </recommendedName>
</protein>
<dbReference type="STRING" id="270351.Maq22A_c07290"/>
<evidence type="ECO:0000313" key="2">
    <source>
        <dbReference type="EMBL" id="BAQ44792.1"/>
    </source>
</evidence>
<evidence type="ECO:0000313" key="3">
    <source>
        <dbReference type="Proteomes" id="UP000061432"/>
    </source>
</evidence>
<sequence>MTTMAARKNSPRKTSSHKTTDAQKSTIARVMHEFKEGELERGDGEPVTDRRQAVAIALREAGASNRESPSDNRANFRRTRSKERDTRSQATRAALYDEAKRRDIKGRSRMTRGELEQALNR</sequence>
<accession>A0A0C6FDB0</accession>
<dbReference type="AlphaFoldDB" id="A0A0C6FDB0"/>
<evidence type="ECO:0000256" key="1">
    <source>
        <dbReference type="SAM" id="MobiDB-lite"/>
    </source>
</evidence>
<dbReference type="InterPro" id="IPR045468">
    <property type="entry name" value="DUF6496"/>
</dbReference>
<reference evidence="3" key="2">
    <citation type="submission" date="2015-01" db="EMBL/GenBank/DDBJ databases">
        <title>Complete genome sequence of Methylobacterium aquaticum strain 22A.</title>
        <authorList>
            <person name="Tani A."/>
            <person name="Ogura Y."/>
            <person name="Hayashi T."/>
        </authorList>
    </citation>
    <scope>NUCLEOTIDE SEQUENCE [LARGE SCALE GENOMIC DNA]</scope>
    <source>
        <strain evidence="3">MA-22A</strain>
    </source>
</reference>
<dbReference type="Pfam" id="PF20106">
    <property type="entry name" value="DUF6496"/>
    <property type="match status" value="1"/>
</dbReference>
<dbReference type="PATRIC" id="fig|270351.10.peg.1389"/>
<dbReference type="KEGG" id="maqu:Maq22A_c07290"/>
<dbReference type="EMBL" id="AP014704">
    <property type="protein sequence ID" value="BAQ44792.1"/>
    <property type="molecule type" value="Genomic_DNA"/>
</dbReference>
<feature type="compositionally biased region" description="Basic and acidic residues" evidence="1">
    <location>
        <begin position="30"/>
        <end position="52"/>
    </location>
</feature>
<proteinExistence type="predicted"/>
<reference evidence="2 3" key="1">
    <citation type="journal article" date="2015" name="Genome Announc.">
        <title>Complete Genome Sequence of Methylobacterium aquaticum Strain 22A, Isolated from Racomitrium japonicum Moss.</title>
        <authorList>
            <person name="Tani A."/>
            <person name="Ogura Y."/>
            <person name="Hayashi T."/>
            <person name="Kimbara K."/>
        </authorList>
    </citation>
    <scope>NUCLEOTIDE SEQUENCE [LARGE SCALE GENOMIC DNA]</scope>
    <source>
        <strain evidence="2 3">MA-22A</strain>
    </source>
</reference>